<comment type="caution">
    <text evidence="1">The sequence shown here is derived from an EMBL/GenBank/DDBJ whole genome shotgun (WGS) entry which is preliminary data.</text>
</comment>
<gene>
    <name evidence="1" type="ORF">BS297_00210</name>
</gene>
<dbReference type="AlphaFoldDB" id="A0A5N5EAQ8"/>
<proteinExistence type="predicted"/>
<reference evidence="1 2" key="1">
    <citation type="journal article" date="2017" name="Poromechanics V (2013)">
        <title>Genomic Characterization of the Arsenic-Tolerant Actinobacterium, &lt;i&gt;Rhodococcus erythropolis&lt;/i&gt; S43.</title>
        <authorList>
            <person name="Retamal-Morales G."/>
            <person name="Mehnert M."/>
            <person name="Schwabe R."/>
            <person name="Tischler D."/>
            <person name="Schloemann M."/>
            <person name="Levican G.J."/>
        </authorList>
    </citation>
    <scope>NUCLEOTIDE SEQUENCE [LARGE SCALE GENOMIC DNA]</scope>
    <source>
        <strain evidence="1 2">S43</strain>
    </source>
</reference>
<accession>A0A5N5EAQ8</accession>
<protein>
    <submittedName>
        <fullName evidence="1">Uncharacterized protein</fullName>
    </submittedName>
</protein>
<evidence type="ECO:0000313" key="2">
    <source>
        <dbReference type="Proteomes" id="UP000325576"/>
    </source>
</evidence>
<name>A0A5N5EAQ8_RHOER</name>
<dbReference type="EMBL" id="MRBO01000005">
    <property type="protein sequence ID" value="KAB2587425.1"/>
    <property type="molecule type" value="Genomic_DNA"/>
</dbReference>
<evidence type="ECO:0000313" key="1">
    <source>
        <dbReference type="EMBL" id="KAB2587425.1"/>
    </source>
</evidence>
<sequence length="100" mass="10760">MSVCAKINEAHWAIGQYGYAVTRTRFLPSRLSIGQSASELVDTPTTVASIANTKECYRKLVNAESEAGKLAALNFSFGRSFGGSVLARCCRSQARELATP</sequence>
<dbReference type="Proteomes" id="UP000325576">
    <property type="component" value="Unassembled WGS sequence"/>
</dbReference>
<organism evidence="1 2">
    <name type="scientific">Rhodococcus erythropolis</name>
    <name type="common">Arthrobacter picolinophilus</name>
    <dbReference type="NCBI Taxonomy" id="1833"/>
    <lineage>
        <taxon>Bacteria</taxon>
        <taxon>Bacillati</taxon>
        <taxon>Actinomycetota</taxon>
        <taxon>Actinomycetes</taxon>
        <taxon>Mycobacteriales</taxon>
        <taxon>Nocardiaceae</taxon>
        <taxon>Rhodococcus</taxon>
        <taxon>Rhodococcus erythropolis group</taxon>
    </lineage>
</organism>